<dbReference type="InterPro" id="IPR036388">
    <property type="entry name" value="WH-like_DNA-bd_sf"/>
</dbReference>
<dbReference type="InterPro" id="IPR013324">
    <property type="entry name" value="RNA_pol_sigma_r3/r4-like"/>
</dbReference>
<name>A0AAU0MZF2_9GAMM</name>
<dbReference type="RefSeq" id="WP_318953678.1">
    <property type="nucleotide sequence ID" value="NZ_CP137555.1"/>
</dbReference>
<accession>A0AAU0MZF2</accession>
<dbReference type="EMBL" id="CP137555">
    <property type="protein sequence ID" value="WOX05204.1"/>
    <property type="molecule type" value="Genomic_DNA"/>
</dbReference>
<dbReference type="AlphaFoldDB" id="A0AAU0MZF2"/>
<dbReference type="KEGG" id="mpaf:R5R33_15880"/>
<proteinExistence type="predicted"/>
<reference evidence="1 2" key="1">
    <citation type="submission" date="2023-10" db="EMBL/GenBank/DDBJ databases">
        <title>Description of Microbulbifer bruguierae sp. nov., isolated from the sediments of mangrove plant Bruguiera sexangula and comparative genomic analyses of the genus Microbulbifer.</title>
        <authorList>
            <person name="Long M."/>
        </authorList>
    </citation>
    <scope>NUCLEOTIDE SEQUENCE [LARGE SCALE GENOMIC DNA]</scope>
    <source>
        <strain evidence="1 2">SPO729</strain>
    </source>
</reference>
<dbReference type="Gene3D" id="1.10.10.10">
    <property type="entry name" value="Winged helix-like DNA-binding domain superfamily/Winged helix DNA-binding domain"/>
    <property type="match status" value="1"/>
</dbReference>
<dbReference type="SUPFAM" id="SSF88659">
    <property type="entry name" value="Sigma3 and sigma4 domains of RNA polymerase sigma factors"/>
    <property type="match status" value="1"/>
</dbReference>
<keyword evidence="2" id="KW-1185">Reference proteome</keyword>
<gene>
    <name evidence="1" type="ORF">R5R33_15880</name>
</gene>
<evidence type="ECO:0000313" key="1">
    <source>
        <dbReference type="EMBL" id="WOX05204.1"/>
    </source>
</evidence>
<evidence type="ECO:0000313" key="2">
    <source>
        <dbReference type="Proteomes" id="UP001302477"/>
    </source>
</evidence>
<sequence length="249" mass="27749">MGIKAKEASPMFADKLCSLSDEDLVNQYCNTRSQRVFREIYRRYKDALFRYCAQMAPRQCSQLMENFWGAFLQAPPNLGGCRLKNWLFISINRQLQNPDAVPEEARTENDSLRSALENTEVLRAIQQLPRRERNVFLLFTECGLSLATVADIEKLPLALCRHVLNQSRQMVELTVHGSARKPWKSAATLAKEAAALAAAQQEAAKQAAAKQAAESATIPKKPSLAFRWKKAPNIAAASVATTEPSVEVV</sequence>
<dbReference type="Proteomes" id="UP001302477">
    <property type="component" value="Chromosome"/>
</dbReference>
<organism evidence="1 2">
    <name type="scientific">Microbulbifer pacificus</name>
    <dbReference type="NCBI Taxonomy" id="407164"/>
    <lineage>
        <taxon>Bacteria</taxon>
        <taxon>Pseudomonadati</taxon>
        <taxon>Pseudomonadota</taxon>
        <taxon>Gammaproteobacteria</taxon>
        <taxon>Cellvibrionales</taxon>
        <taxon>Microbulbiferaceae</taxon>
        <taxon>Microbulbifer</taxon>
    </lineage>
</organism>
<protein>
    <submittedName>
        <fullName evidence="1">Sigma-70 family RNA polymerase sigma factor</fullName>
    </submittedName>
</protein>